<sequence>MPLTERQKWILGGTLAAGALAVLIQSSKNPLVKPKPVVWQPQSTPKNRIFLAVRDRSELQPLIPLRPPLLLNFVFRGDTASNKQTGALQRIVGYDIDDDKLVNMVDIESDEPGNKGLLLDYQVTKIPSIVCLRNQIAQSTYVDEQLLNNPESDVDYEKLKKWVESHAIDK</sequence>
<accession>A0A9P8T7S7</accession>
<dbReference type="OrthoDB" id="19690at2759"/>
<dbReference type="GeneID" id="70233602"/>
<name>A0A9P8T7S7_9ASCO</name>
<evidence type="ECO:0000313" key="2">
    <source>
        <dbReference type="Proteomes" id="UP000769157"/>
    </source>
</evidence>
<dbReference type="RefSeq" id="XP_046063776.1">
    <property type="nucleotide sequence ID" value="XM_046202417.1"/>
</dbReference>
<reference evidence="1" key="2">
    <citation type="submission" date="2021-01" db="EMBL/GenBank/DDBJ databases">
        <authorList>
            <person name="Schikora-Tamarit M.A."/>
        </authorList>
    </citation>
    <scope>NUCLEOTIDE SEQUENCE</scope>
    <source>
        <strain evidence="1">CBS6075</strain>
    </source>
</reference>
<keyword evidence="2" id="KW-1185">Reference proteome</keyword>
<dbReference type="AlphaFoldDB" id="A0A9P8T7S7"/>
<proteinExistence type="predicted"/>
<dbReference type="Proteomes" id="UP000769157">
    <property type="component" value="Unassembled WGS sequence"/>
</dbReference>
<organism evidence="1 2">
    <name type="scientific">Ogataea philodendri</name>
    <dbReference type="NCBI Taxonomy" id="1378263"/>
    <lineage>
        <taxon>Eukaryota</taxon>
        <taxon>Fungi</taxon>
        <taxon>Dikarya</taxon>
        <taxon>Ascomycota</taxon>
        <taxon>Saccharomycotina</taxon>
        <taxon>Pichiomycetes</taxon>
        <taxon>Pichiales</taxon>
        <taxon>Pichiaceae</taxon>
        <taxon>Ogataea</taxon>
    </lineage>
</organism>
<comment type="caution">
    <text evidence="1">The sequence shown here is derived from an EMBL/GenBank/DDBJ whole genome shotgun (WGS) entry which is preliminary data.</text>
</comment>
<gene>
    <name evidence="1" type="ORF">OGAPHI_001634</name>
</gene>
<protein>
    <submittedName>
        <fullName evidence="1">Uncharacterized protein</fullName>
    </submittedName>
</protein>
<reference evidence="1" key="1">
    <citation type="journal article" date="2021" name="Open Biol.">
        <title>Shared evolutionary footprints suggest mitochondrial oxidative damage underlies multiple complex I losses in fungi.</title>
        <authorList>
            <person name="Schikora-Tamarit M.A."/>
            <person name="Marcet-Houben M."/>
            <person name="Nosek J."/>
            <person name="Gabaldon T."/>
        </authorList>
    </citation>
    <scope>NUCLEOTIDE SEQUENCE</scope>
    <source>
        <strain evidence="1">CBS6075</strain>
    </source>
</reference>
<evidence type="ECO:0000313" key="1">
    <source>
        <dbReference type="EMBL" id="KAH3669513.1"/>
    </source>
</evidence>
<dbReference type="EMBL" id="JAEUBE010000137">
    <property type="protein sequence ID" value="KAH3669513.1"/>
    <property type="molecule type" value="Genomic_DNA"/>
</dbReference>